<reference evidence="3 4" key="1">
    <citation type="journal article" date="2014" name="BMC Genomics">
        <title>Comparison of environmental and isolate Sulfobacillus genomes reveals diverse carbon, sulfur, nitrogen, and hydrogen metabolisms.</title>
        <authorList>
            <person name="Justice N.B."/>
            <person name="Norman A."/>
            <person name="Brown C.T."/>
            <person name="Singh A."/>
            <person name="Thomas B.C."/>
            <person name="Banfield J.F."/>
        </authorList>
    </citation>
    <scope>NUCLEOTIDE SEQUENCE [LARGE SCALE GENOMIC DNA]</scope>
    <source>
        <strain evidence="3">AMDSBA4</strain>
    </source>
</reference>
<evidence type="ECO:0000313" key="4">
    <source>
        <dbReference type="Proteomes" id="UP000242972"/>
    </source>
</evidence>
<evidence type="ECO:0000313" key="3">
    <source>
        <dbReference type="EMBL" id="PSR34387.1"/>
    </source>
</evidence>
<evidence type="ECO:0000256" key="1">
    <source>
        <dbReference type="SAM" id="Phobius"/>
    </source>
</evidence>
<dbReference type="InterPro" id="IPR059113">
    <property type="entry name" value="Znf_ribbon"/>
</dbReference>
<keyword evidence="1" id="KW-1133">Transmembrane helix</keyword>
<dbReference type="EMBL" id="PXYW01000009">
    <property type="protein sequence ID" value="PSR34387.1"/>
    <property type="molecule type" value="Genomic_DNA"/>
</dbReference>
<proteinExistence type="predicted"/>
<dbReference type="AlphaFoldDB" id="A0A2T2XIV1"/>
<organism evidence="3 4">
    <name type="scientific">Sulfobacillus benefaciens</name>
    <dbReference type="NCBI Taxonomy" id="453960"/>
    <lineage>
        <taxon>Bacteria</taxon>
        <taxon>Bacillati</taxon>
        <taxon>Bacillota</taxon>
        <taxon>Clostridia</taxon>
        <taxon>Eubacteriales</taxon>
        <taxon>Clostridiales Family XVII. Incertae Sedis</taxon>
        <taxon>Sulfobacillus</taxon>
    </lineage>
</organism>
<name>A0A2T2XIV1_9FIRM</name>
<dbReference type="Proteomes" id="UP000242972">
    <property type="component" value="Unassembled WGS sequence"/>
</dbReference>
<sequence length="225" mass="24267">MDKRTRPKLSSCPYCTETIREGDRFCRHCGAELRSTGKNTIGRLIYNVGVVAGAAVVALFIYHTMATTPIAAVPGNSLAASHKRTTGKGHSVSVFTPATSHPSIPPTKDKGWSNVDETYLGATISLKVPLKLAQHFASHPGYWHWTSMAHRFGVLVEAVPQKSPGATQPLGSMVFGTPITPQANQASQQTIDIAWPQHGWLEVVMTVPSSNVGWLATIAQSVKIR</sequence>
<feature type="transmembrane region" description="Helical" evidence="1">
    <location>
        <begin position="44"/>
        <end position="62"/>
    </location>
</feature>
<dbReference type="Pfam" id="PF13248">
    <property type="entry name" value="Zn_ribbon_3"/>
    <property type="match status" value="1"/>
</dbReference>
<gene>
    <name evidence="3" type="ORF">C7B46_05585</name>
</gene>
<protein>
    <recommendedName>
        <fullName evidence="2">Putative zinc-ribbon domain-containing protein</fullName>
    </recommendedName>
</protein>
<comment type="caution">
    <text evidence="3">The sequence shown here is derived from an EMBL/GenBank/DDBJ whole genome shotgun (WGS) entry which is preliminary data.</text>
</comment>
<keyword evidence="1" id="KW-0812">Transmembrane</keyword>
<evidence type="ECO:0000259" key="2">
    <source>
        <dbReference type="Pfam" id="PF13248"/>
    </source>
</evidence>
<keyword evidence="1" id="KW-0472">Membrane</keyword>
<feature type="domain" description="Putative zinc-ribbon" evidence="2">
    <location>
        <begin position="11"/>
        <end position="33"/>
    </location>
</feature>
<accession>A0A2T2XIV1</accession>